<proteinExistence type="predicted"/>
<dbReference type="AlphaFoldDB" id="A0A8T3C190"/>
<evidence type="ECO:0000313" key="3">
    <source>
        <dbReference type="Proteomes" id="UP000829196"/>
    </source>
</evidence>
<dbReference type="InterPro" id="IPR054722">
    <property type="entry name" value="PolX-like_BBD"/>
</dbReference>
<evidence type="ECO:0000259" key="1">
    <source>
        <dbReference type="Pfam" id="PF22936"/>
    </source>
</evidence>
<dbReference type="Pfam" id="PF14223">
    <property type="entry name" value="Retrotran_gag_2"/>
    <property type="match status" value="1"/>
</dbReference>
<accession>A0A8T3C190</accession>
<reference evidence="2" key="1">
    <citation type="journal article" date="2022" name="Front. Genet.">
        <title>Chromosome-Scale Assembly of the Dendrobium nobile Genome Provides Insights Into the Molecular Mechanism of the Biosynthesis of the Medicinal Active Ingredient of Dendrobium.</title>
        <authorList>
            <person name="Xu Q."/>
            <person name="Niu S.-C."/>
            <person name="Li K.-L."/>
            <person name="Zheng P.-J."/>
            <person name="Zhang X.-J."/>
            <person name="Jia Y."/>
            <person name="Liu Y."/>
            <person name="Niu Y.-X."/>
            <person name="Yu L.-H."/>
            <person name="Chen D.-F."/>
            <person name="Zhang G.-Q."/>
        </authorList>
    </citation>
    <scope>NUCLEOTIDE SEQUENCE</scope>
    <source>
        <tissue evidence="2">Leaf</tissue>
    </source>
</reference>
<dbReference type="EMBL" id="JAGYWB010000005">
    <property type="protein sequence ID" value="KAI0523135.1"/>
    <property type="molecule type" value="Genomic_DNA"/>
</dbReference>
<organism evidence="2 3">
    <name type="scientific">Dendrobium nobile</name>
    <name type="common">Orchid</name>
    <dbReference type="NCBI Taxonomy" id="94219"/>
    <lineage>
        <taxon>Eukaryota</taxon>
        <taxon>Viridiplantae</taxon>
        <taxon>Streptophyta</taxon>
        <taxon>Embryophyta</taxon>
        <taxon>Tracheophyta</taxon>
        <taxon>Spermatophyta</taxon>
        <taxon>Magnoliopsida</taxon>
        <taxon>Liliopsida</taxon>
        <taxon>Asparagales</taxon>
        <taxon>Orchidaceae</taxon>
        <taxon>Epidendroideae</taxon>
        <taxon>Malaxideae</taxon>
        <taxon>Dendrobiinae</taxon>
        <taxon>Dendrobium</taxon>
    </lineage>
</organism>
<dbReference type="Proteomes" id="UP000829196">
    <property type="component" value="Unassembled WGS sequence"/>
</dbReference>
<name>A0A8T3C190_DENNO</name>
<dbReference type="SMR" id="A0A8T3C190"/>
<protein>
    <recommendedName>
        <fullName evidence="1">Retrovirus-related Pol polyprotein from transposon TNT 1-94-like beta-barrel domain-containing protein</fullName>
    </recommendedName>
</protein>
<comment type="caution">
    <text evidence="2">The sequence shown here is derived from an EMBL/GenBank/DDBJ whole genome shotgun (WGS) entry which is preliminary data.</text>
</comment>
<gene>
    <name evidence="2" type="ORF">KFK09_005525</name>
</gene>
<keyword evidence="3" id="KW-1185">Reference proteome</keyword>
<sequence>MRHGITIDEHLNDFTKLLANLLNLDKEDGDEDKTLLLLNSLPDEYEKCMMMLIHGKEVMNYIEVIDAFLNHGFWHWDKKSTKMYSTEALISQQGRSEKKKKGDNKHGNTYWELDSGVVTMGNYQAYRICRVGSIFIRMHDGIVKELTDMRHVPDTRKNLLSVGASKTKGYKGFKLYNPVKKKIVIIKDVTFDEASMLKLRDSEQDESSTETIDVLHKLEFGVNPFAPQRQIIST</sequence>
<dbReference type="OrthoDB" id="786740at2759"/>
<dbReference type="Pfam" id="PF22936">
    <property type="entry name" value="Pol_BBD"/>
    <property type="match status" value="1"/>
</dbReference>
<feature type="domain" description="Retrovirus-related Pol polyprotein from transposon TNT 1-94-like beta-barrel" evidence="1">
    <location>
        <begin position="109"/>
        <end position="170"/>
    </location>
</feature>
<evidence type="ECO:0000313" key="2">
    <source>
        <dbReference type="EMBL" id="KAI0523135.1"/>
    </source>
</evidence>